<comment type="similarity">
    <text evidence="2">Belongs to the XPC family.</text>
</comment>
<dbReference type="SMART" id="SM01030">
    <property type="entry name" value="BHD_1"/>
    <property type="match status" value="1"/>
</dbReference>
<dbReference type="GO" id="GO:0003697">
    <property type="term" value="F:single-stranded DNA binding"/>
    <property type="evidence" value="ECO:0007669"/>
    <property type="project" value="TreeGrafter"/>
</dbReference>
<dbReference type="Pfam" id="PF10404">
    <property type="entry name" value="BHD_2"/>
    <property type="match status" value="1"/>
</dbReference>
<gene>
    <name evidence="11" type="ORF">C1645_749735</name>
</gene>
<evidence type="ECO:0000256" key="1">
    <source>
        <dbReference type="ARBA" id="ARBA00004123"/>
    </source>
</evidence>
<evidence type="ECO:0000259" key="9">
    <source>
        <dbReference type="SMART" id="SM01031"/>
    </source>
</evidence>
<dbReference type="SUPFAM" id="SSF54001">
    <property type="entry name" value="Cysteine proteinases"/>
    <property type="match status" value="1"/>
</dbReference>
<dbReference type="FunFam" id="3.30.70.2460:FF:000001">
    <property type="entry name" value="DNA repair protein Rad4 family"/>
    <property type="match status" value="1"/>
</dbReference>
<keyword evidence="4" id="KW-0238">DNA-binding</keyword>
<feature type="compositionally biased region" description="Basic residues" evidence="7">
    <location>
        <begin position="410"/>
        <end position="420"/>
    </location>
</feature>
<evidence type="ECO:0000313" key="11">
    <source>
        <dbReference type="EMBL" id="RIA98576.1"/>
    </source>
</evidence>
<comment type="subcellular location">
    <subcellularLocation>
        <location evidence="1">Nucleus</location>
    </subcellularLocation>
</comment>
<evidence type="ECO:0000259" key="8">
    <source>
        <dbReference type="SMART" id="SM01030"/>
    </source>
</evidence>
<dbReference type="GO" id="GO:0000111">
    <property type="term" value="C:nucleotide-excision repair factor 2 complex"/>
    <property type="evidence" value="ECO:0007669"/>
    <property type="project" value="TreeGrafter"/>
</dbReference>
<protein>
    <recommendedName>
        <fullName evidence="13">Rad4 transglutaminase-like domain-containing protein</fullName>
    </recommendedName>
</protein>
<accession>A0A397TNV5</accession>
<reference evidence="11 12" key="1">
    <citation type="submission" date="2018-06" db="EMBL/GenBank/DDBJ databases">
        <title>Comparative genomics reveals the genomic features of Rhizophagus irregularis, R. cerebriforme, R. diaphanum and Gigaspora rosea, and their symbiotic lifestyle signature.</title>
        <authorList>
            <person name="Morin E."/>
            <person name="San Clemente H."/>
            <person name="Chen E.C.H."/>
            <person name="De La Providencia I."/>
            <person name="Hainaut M."/>
            <person name="Kuo A."/>
            <person name="Kohler A."/>
            <person name="Murat C."/>
            <person name="Tang N."/>
            <person name="Roy S."/>
            <person name="Loubradou J."/>
            <person name="Henrissat B."/>
            <person name="Grigoriev I.V."/>
            <person name="Corradi N."/>
            <person name="Roux C."/>
            <person name="Martin F.M."/>
        </authorList>
    </citation>
    <scope>NUCLEOTIDE SEQUENCE [LARGE SCALE GENOMIC DNA]</scope>
    <source>
        <strain evidence="11 12">DAOM 227022</strain>
    </source>
</reference>
<dbReference type="Proteomes" id="UP000265703">
    <property type="component" value="Unassembled WGS sequence"/>
</dbReference>
<evidence type="ECO:0000256" key="3">
    <source>
        <dbReference type="ARBA" id="ARBA00022763"/>
    </source>
</evidence>
<keyword evidence="3" id="KW-0227">DNA damage</keyword>
<dbReference type="EMBL" id="QKYT01000014">
    <property type="protein sequence ID" value="RIA98576.1"/>
    <property type="molecule type" value="Genomic_DNA"/>
</dbReference>
<dbReference type="STRING" id="658196.A0A397TNV5"/>
<dbReference type="InterPro" id="IPR004583">
    <property type="entry name" value="DNA_repair_Rad4"/>
</dbReference>
<dbReference type="InterPro" id="IPR018326">
    <property type="entry name" value="Rad4_beta-hairpin_dom1"/>
</dbReference>
<dbReference type="Gene3D" id="3.30.70.2460">
    <property type="entry name" value="Rad4, beta-hairpin domain BHD3"/>
    <property type="match status" value="1"/>
</dbReference>
<dbReference type="InterPro" id="IPR018327">
    <property type="entry name" value="BHD_2"/>
</dbReference>
<feature type="region of interest" description="Disordered" evidence="7">
    <location>
        <begin position="1"/>
        <end position="39"/>
    </location>
</feature>
<dbReference type="InterPro" id="IPR036985">
    <property type="entry name" value="Transglutaminase-like_sf"/>
</dbReference>
<keyword evidence="5" id="KW-0234">DNA repair</keyword>
<feature type="compositionally biased region" description="Acidic residues" evidence="7">
    <location>
        <begin position="895"/>
        <end position="911"/>
    </location>
</feature>
<evidence type="ECO:0000259" key="10">
    <source>
        <dbReference type="SMART" id="SM01032"/>
    </source>
</evidence>
<dbReference type="InterPro" id="IPR018325">
    <property type="entry name" value="Rad4/PNGase_transGLS-fold"/>
</dbReference>
<name>A0A397TNV5_9GLOM</name>
<dbReference type="OrthoDB" id="300780at2759"/>
<dbReference type="SMART" id="SM01031">
    <property type="entry name" value="BHD_2"/>
    <property type="match status" value="1"/>
</dbReference>
<dbReference type="GO" id="GO:0006289">
    <property type="term" value="P:nucleotide-excision repair"/>
    <property type="evidence" value="ECO:0007669"/>
    <property type="project" value="InterPro"/>
</dbReference>
<feature type="compositionally biased region" description="Basic and acidic residues" evidence="7">
    <location>
        <begin position="914"/>
        <end position="929"/>
    </location>
</feature>
<dbReference type="GO" id="GO:0006298">
    <property type="term" value="P:mismatch repair"/>
    <property type="evidence" value="ECO:0007669"/>
    <property type="project" value="TreeGrafter"/>
</dbReference>
<evidence type="ECO:0000256" key="7">
    <source>
        <dbReference type="SAM" id="MobiDB-lite"/>
    </source>
</evidence>
<feature type="region of interest" description="Disordered" evidence="7">
    <location>
        <begin position="822"/>
        <end position="859"/>
    </location>
</feature>
<feature type="domain" description="Rad4 beta-hairpin" evidence="10">
    <location>
        <begin position="700"/>
        <end position="774"/>
    </location>
</feature>
<dbReference type="Pfam" id="PF03835">
    <property type="entry name" value="Rad4"/>
    <property type="match status" value="1"/>
</dbReference>
<feature type="domain" description="Rad4 beta-hairpin" evidence="9">
    <location>
        <begin position="630"/>
        <end position="693"/>
    </location>
</feature>
<dbReference type="InterPro" id="IPR018328">
    <property type="entry name" value="Rad4_beta-hairpin_dom3"/>
</dbReference>
<keyword evidence="6" id="KW-0539">Nucleus</keyword>
<dbReference type="GO" id="GO:0003684">
    <property type="term" value="F:damaged DNA binding"/>
    <property type="evidence" value="ECO:0007669"/>
    <property type="project" value="InterPro"/>
</dbReference>
<sequence length="945" mass="108343">MSLRRSARIANKSKPNENVEQLVVTSERKKSKKKVENTVEPFSGKTTSIEIISSPNNFVGEEEITGVSITPVGTPIETPIDKGKTKENFLPLIDTSVNKGKSKEIVQHSDGSKSIFEPIDSFWLQKRKSALKHNNLSDNWDLGNREFPENSDQLNNMNEDDDSDDWEEVDLSTCQDHLDDFSESKPFPNKTIQITFEKPKIQYKARGVTKIERTIRQNIHKTHLLSLFAHGMIRNNWCNDEMTQAIALSLIEYDLQALFDKALVKADVKHANILIIALQELCEWWKSYFVITKPGIRNRAYHEFVGNIAEEDESFSDFLTSHIAFRRAISVGEGSRDTSAQLFVAALRSLGIPARLVCSLQAVSFKFARKNKASISRKKDEDNIIDNNGSTSSSINEEAQRTLGLGKYKLSTKRKNSKNNKSKDDDDYYYNLSKHSRVDRLRKPRSVSKNIPKQEASNGLQKSDAPIFWCEVYFAAYKKWICVDPVRALVNSPHAMEPAPNVTNNVMAYVVAFEQDGYIKDVTRRYVSQWGARTRKLRVPATKDGYNWWHETLAYFARPYERKQDNEEDAHLHKLEISERMPTSIGAFHNHPLYALERHLKKFEIIHPKQPVIGHIRGESIYPRMNVKQLHTAETWLREGRQVKIGEQPLKHVKSRIYTLAKRRAANMASLYDEKPPESGLYGEWQTDEYIPEPIIDGKVPKNSYGNVNMFKESMCPSGGVHIPINGIGKIAKKFGIDYGDAVVGFDFQARRCVPVVQGIVVAKEHETMLLEAWREYASHVEAINNAKREREALTRWRKLIIGAQIRMRLYNDYIKHDSSDMEEGESEFYHGESEGESELYHGDTEEEDNNNLIDFDKKNNSSETNVDKIIIDNNDYNSDTNFSDDMKIDVLEEDDDDSSMCDDKDEEMYTEDGFTREKADIEGNFIRDEEYEDVDTGGGFIRDD</sequence>
<evidence type="ECO:0000256" key="4">
    <source>
        <dbReference type="ARBA" id="ARBA00023125"/>
    </source>
</evidence>
<dbReference type="SMART" id="SM01032">
    <property type="entry name" value="BHD_3"/>
    <property type="match status" value="1"/>
</dbReference>
<keyword evidence="12" id="KW-1185">Reference proteome</keyword>
<feature type="region of interest" description="Disordered" evidence="7">
    <location>
        <begin position="895"/>
        <end position="945"/>
    </location>
</feature>
<dbReference type="PANTHER" id="PTHR12135:SF0">
    <property type="entry name" value="DNA REPAIR PROTEIN COMPLEMENTING XP-C CELLS"/>
    <property type="match status" value="1"/>
</dbReference>
<evidence type="ECO:0008006" key="13">
    <source>
        <dbReference type="Google" id="ProtNLM"/>
    </source>
</evidence>
<feature type="region of interest" description="Disordered" evidence="7">
    <location>
        <begin position="406"/>
        <end position="429"/>
    </location>
</feature>
<dbReference type="GO" id="GO:0071942">
    <property type="term" value="C:XPC complex"/>
    <property type="evidence" value="ECO:0007669"/>
    <property type="project" value="TreeGrafter"/>
</dbReference>
<dbReference type="InterPro" id="IPR042488">
    <property type="entry name" value="Rad4_BHD3_sf"/>
</dbReference>
<dbReference type="InterPro" id="IPR038765">
    <property type="entry name" value="Papain-like_cys_pep_sf"/>
</dbReference>
<dbReference type="PANTHER" id="PTHR12135">
    <property type="entry name" value="DNA REPAIR PROTEIN XP-C / RAD4"/>
    <property type="match status" value="1"/>
</dbReference>
<dbReference type="Gene3D" id="2.20.20.110">
    <property type="entry name" value="Rad4, beta-hairpin domain BHD1"/>
    <property type="match status" value="1"/>
</dbReference>
<evidence type="ECO:0000256" key="6">
    <source>
        <dbReference type="ARBA" id="ARBA00023242"/>
    </source>
</evidence>
<feature type="compositionally biased region" description="Basic and acidic residues" evidence="7">
    <location>
        <begin position="828"/>
        <end position="844"/>
    </location>
</feature>
<dbReference type="InterPro" id="IPR018026">
    <property type="entry name" value="DNA_repair_Rad4-like"/>
</dbReference>
<dbReference type="NCBIfam" id="TIGR00605">
    <property type="entry name" value="rad4"/>
    <property type="match status" value="1"/>
</dbReference>
<dbReference type="GO" id="GO:0005737">
    <property type="term" value="C:cytoplasm"/>
    <property type="evidence" value="ECO:0007669"/>
    <property type="project" value="TreeGrafter"/>
</dbReference>
<proteinExistence type="inferred from homology"/>
<evidence type="ECO:0000313" key="12">
    <source>
        <dbReference type="Proteomes" id="UP000265703"/>
    </source>
</evidence>
<dbReference type="Pfam" id="PF10403">
    <property type="entry name" value="BHD_1"/>
    <property type="match status" value="1"/>
</dbReference>
<evidence type="ECO:0000256" key="5">
    <source>
        <dbReference type="ARBA" id="ARBA00023204"/>
    </source>
</evidence>
<evidence type="ECO:0000256" key="2">
    <source>
        <dbReference type="ARBA" id="ARBA00009525"/>
    </source>
</evidence>
<comment type="caution">
    <text evidence="11">The sequence shown here is derived from an EMBL/GenBank/DDBJ whole genome shotgun (WGS) entry which is preliminary data.</text>
</comment>
<dbReference type="Gene3D" id="3.90.260.10">
    <property type="entry name" value="Transglutaminase-like"/>
    <property type="match status" value="1"/>
</dbReference>
<feature type="domain" description="Rad4 beta-hairpin" evidence="8">
    <location>
        <begin position="577"/>
        <end position="628"/>
    </location>
</feature>
<dbReference type="AlphaFoldDB" id="A0A397TNV5"/>
<organism evidence="11 12">
    <name type="scientific">Glomus cerebriforme</name>
    <dbReference type="NCBI Taxonomy" id="658196"/>
    <lineage>
        <taxon>Eukaryota</taxon>
        <taxon>Fungi</taxon>
        <taxon>Fungi incertae sedis</taxon>
        <taxon>Mucoromycota</taxon>
        <taxon>Glomeromycotina</taxon>
        <taxon>Glomeromycetes</taxon>
        <taxon>Glomerales</taxon>
        <taxon>Glomeraceae</taxon>
        <taxon>Glomus</taxon>
    </lineage>
</organism>
<dbReference type="Pfam" id="PF10405">
    <property type="entry name" value="BHD_3"/>
    <property type="match status" value="1"/>
</dbReference>